<dbReference type="PROSITE" id="PS50109">
    <property type="entry name" value="HIS_KIN"/>
    <property type="match status" value="1"/>
</dbReference>
<dbReference type="InterPro" id="IPR036097">
    <property type="entry name" value="HisK_dim/P_sf"/>
</dbReference>
<evidence type="ECO:0000256" key="7">
    <source>
        <dbReference type="ARBA" id="ARBA00023012"/>
    </source>
</evidence>
<proteinExistence type="predicted"/>
<dbReference type="Gene3D" id="1.10.287.130">
    <property type="match status" value="1"/>
</dbReference>
<dbReference type="SUPFAM" id="SSF55874">
    <property type="entry name" value="ATPase domain of HSP90 chaperone/DNA topoisomerase II/histidine kinase"/>
    <property type="match status" value="1"/>
</dbReference>
<evidence type="ECO:0000256" key="8">
    <source>
        <dbReference type="SAM" id="Phobius"/>
    </source>
</evidence>
<protein>
    <recommendedName>
        <fullName evidence="3">histidine kinase</fullName>
        <ecNumber evidence="3">2.7.13.3</ecNumber>
    </recommendedName>
</protein>
<organism evidence="10 11">
    <name type="scientific">Isoptericola hypogeus</name>
    <dbReference type="NCBI Taxonomy" id="300179"/>
    <lineage>
        <taxon>Bacteria</taxon>
        <taxon>Bacillati</taxon>
        <taxon>Actinomycetota</taxon>
        <taxon>Actinomycetes</taxon>
        <taxon>Micrococcales</taxon>
        <taxon>Promicromonosporaceae</taxon>
        <taxon>Isoptericola</taxon>
    </lineage>
</organism>
<dbReference type="InterPro" id="IPR003661">
    <property type="entry name" value="HisK_dim/P_dom"/>
</dbReference>
<dbReference type="InterPro" id="IPR005467">
    <property type="entry name" value="His_kinase_dom"/>
</dbReference>
<dbReference type="Pfam" id="PF02518">
    <property type="entry name" value="HATPase_c"/>
    <property type="match status" value="1"/>
</dbReference>
<evidence type="ECO:0000256" key="3">
    <source>
        <dbReference type="ARBA" id="ARBA00012438"/>
    </source>
</evidence>
<dbReference type="SMART" id="SM00388">
    <property type="entry name" value="HisKA"/>
    <property type="match status" value="1"/>
</dbReference>
<keyword evidence="8" id="KW-0472">Membrane</keyword>
<evidence type="ECO:0000256" key="1">
    <source>
        <dbReference type="ARBA" id="ARBA00000085"/>
    </source>
</evidence>
<dbReference type="CDD" id="cd00082">
    <property type="entry name" value="HisKA"/>
    <property type="match status" value="1"/>
</dbReference>
<comment type="catalytic activity">
    <reaction evidence="1">
        <text>ATP + protein L-histidine = ADP + protein N-phospho-L-histidine.</text>
        <dbReference type="EC" id="2.7.13.3"/>
    </reaction>
</comment>
<keyword evidence="5" id="KW-0808">Transferase</keyword>
<evidence type="ECO:0000259" key="9">
    <source>
        <dbReference type="PROSITE" id="PS50109"/>
    </source>
</evidence>
<evidence type="ECO:0000313" key="10">
    <source>
        <dbReference type="EMBL" id="GAA1721903.1"/>
    </source>
</evidence>
<dbReference type="SMART" id="SM00387">
    <property type="entry name" value="HATPase_c"/>
    <property type="match status" value="1"/>
</dbReference>
<dbReference type="InterPro" id="IPR036890">
    <property type="entry name" value="HATPase_C_sf"/>
</dbReference>
<dbReference type="Pfam" id="PF00512">
    <property type="entry name" value="HisKA"/>
    <property type="match status" value="1"/>
</dbReference>
<dbReference type="EMBL" id="BAAAPM010000003">
    <property type="protein sequence ID" value="GAA1721903.1"/>
    <property type="molecule type" value="Genomic_DNA"/>
</dbReference>
<sequence>MSPVVEGVALSAGVAAVVGTLGAVGVLTLGRRRPAVAAALAPLVVVASVAAGVAASSYAMFLSAADAATVLWLLLAAVPVAVGVGLVLARRAHRLTAEHAAALAARDRDRAVEERRREMVAWVSHDLRTPLAAVRVLTEAVDDGVTAPADAIGPIQSAGARMSAMVDDLLALSRLQSPTFEPAREPADVGDLVSDAIAAAQPLADAGAVRLAGEVDAPVVARVDAAEVSRALANLVVNAVRHTPAGETVCLRVSTEPGGSGGSRTGTTAVVQVTDACGGIPEADLPRLFDAGWRGTPARSPGAPGGAGAGIGLSIVREVAEAHGGGVAVQNVALPDGGRGCRFTLTLPA</sequence>
<dbReference type="InterPro" id="IPR050736">
    <property type="entry name" value="Sensor_HK_Regulatory"/>
</dbReference>
<keyword evidence="4" id="KW-0597">Phosphoprotein</keyword>
<feature type="transmembrane region" description="Helical" evidence="8">
    <location>
        <begin position="12"/>
        <end position="29"/>
    </location>
</feature>
<dbReference type="Proteomes" id="UP001501138">
    <property type="component" value="Unassembled WGS sequence"/>
</dbReference>
<evidence type="ECO:0000256" key="6">
    <source>
        <dbReference type="ARBA" id="ARBA00022777"/>
    </source>
</evidence>
<gene>
    <name evidence="10" type="ORF">GCM10009809_16970</name>
</gene>
<feature type="domain" description="Histidine kinase" evidence="9">
    <location>
        <begin position="122"/>
        <end position="349"/>
    </location>
</feature>
<dbReference type="EC" id="2.7.13.3" evidence="3"/>
<dbReference type="InterPro" id="IPR003594">
    <property type="entry name" value="HATPase_dom"/>
</dbReference>
<feature type="transmembrane region" description="Helical" evidence="8">
    <location>
        <begin position="36"/>
        <end position="61"/>
    </location>
</feature>
<evidence type="ECO:0000256" key="5">
    <source>
        <dbReference type="ARBA" id="ARBA00022679"/>
    </source>
</evidence>
<reference evidence="10 11" key="1">
    <citation type="journal article" date="2019" name="Int. J. Syst. Evol. Microbiol.">
        <title>The Global Catalogue of Microorganisms (GCM) 10K type strain sequencing project: providing services to taxonomists for standard genome sequencing and annotation.</title>
        <authorList>
            <consortium name="The Broad Institute Genomics Platform"/>
            <consortium name="The Broad Institute Genome Sequencing Center for Infectious Disease"/>
            <person name="Wu L."/>
            <person name="Ma J."/>
        </authorList>
    </citation>
    <scope>NUCLEOTIDE SEQUENCE [LARGE SCALE GENOMIC DNA]</scope>
    <source>
        <strain evidence="10 11">JCM 15589</strain>
    </source>
</reference>
<comment type="caution">
    <text evidence="10">The sequence shown here is derived from an EMBL/GenBank/DDBJ whole genome shotgun (WGS) entry which is preliminary data.</text>
</comment>
<evidence type="ECO:0000256" key="4">
    <source>
        <dbReference type="ARBA" id="ARBA00022553"/>
    </source>
</evidence>
<accession>A0ABN2JCQ1</accession>
<dbReference type="InterPro" id="IPR004358">
    <property type="entry name" value="Sig_transdc_His_kin-like_C"/>
</dbReference>
<dbReference type="PRINTS" id="PR00344">
    <property type="entry name" value="BCTRLSENSOR"/>
</dbReference>
<evidence type="ECO:0000313" key="11">
    <source>
        <dbReference type="Proteomes" id="UP001501138"/>
    </source>
</evidence>
<keyword evidence="8" id="KW-0812">Transmembrane</keyword>
<keyword evidence="11" id="KW-1185">Reference proteome</keyword>
<keyword evidence="8" id="KW-1133">Transmembrane helix</keyword>
<comment type="subcellular location">
    <subcellularLocation>
        <location evidence="2">Cell membrane</location>
    </subcellularLocation>
</comment>
<feature type="transmembrane region" description="Helical" evidence="8">
    <location>
        <begin position="67"/>
        <end position="89"/>
    </location>
</feature>
<keyword evidence="7" id="KW-0902">Two-component regulatory system</keyword>
<evidence type="ECO:0000256" key="2">
    <source>
        <dbReference type="ARBA" id="ARBA00004236"/>
    </source>
</evidence>
<keyword evidence="6" id="KW-0418">Kinase</keyword>
<dbReference type="Gene3D" id="3.30.565.10">
    <property type="entry name" value="Histidine kinase-like ATPase, C-terminal domain"/>
    <property type="match status" value="1"/>
</dbReference>
<dbReference type="SUPFAM" id="SSF47384">
    <property type="entry name" value="Homodimeric domain of signal transducing histidine kinase"/>
    <property type="match status" value="1"/>
</dbReference>
<dbReference type="RefSeq" id="WP_344247571.1">
    <property type="nucleotide sequence ID" value="NZ_BAAAPM010000003.1"/>
</dbReference>
<name>A0ABN2JCQ1_9MICO</name>
<dbReference type="PANTHER" id="PTHR43711:SF1">
    <property type="entry name" value="HISTIDINE KINASE 1"/>
    <property type="match status" value="1"/>
</dbReference>
<dbReference type="PANTHER" id="PTHR43711">
    <property type="entry name" value="TWO-COMPONENT HISTIDINE KINASE"/>
    <property type="match status" value="1"/>
</dbReference>